<dbReference type="PANTHER" id="PTHR34391:SF1">
    <property type="entry name" value="UPF0658 GOLGI APPARATUS MEMBRANE PROTEIN C1952.10C-RELATED"/>
    <property type="match status" value="1"/>
</dbReference>
<organism evidence="2 3">
    <name type="scientific">Dentiscutata erythropus</name>
    <dbReference type="NCBI Taxonomy" id="1348616"/>
    <lineage>
        <taxon>Eukaryota</taxon>
        <taxon>Fungi</taxon>
        <taxon>Fungi incertae sedis</taxon>
        <taxon>Mucoromycota</taxon>
        <taxon>Glomeromycotina</taxon>
        <taxon>Glomeromycetes</taxon>
        <taxon>Diversisporales</taxon>
        <taxon>Gigasporaceae</taxon>
        <taxon>Dentiscutata</taxon>
    </lineage>
</organism>
<dbReference type="InterPro" id="IPR040410">
    <property type="entry name" value="UPF0658_Golgi"/>
</dbReference>
<feature type="transmembrane region" description="Helical" evidence="1">
    <location>
        <begin position="81"/>
        <end position="100"/>
    </location>
</feature>
<feature type="transmembrane region" description="Helical" evidence="1">
    <location>
        <begin position="215"/>
        <end position="241"/>
    </location>
</feature>
<feature type="transmembrane region" description="Helical" evidence="1">
    <location>
        <begin position="278"/>
        <end position="297"/>
    </location>
</feature>
<keyword evidence="1" id="KW-0472">Membrane</keyword>
<dbReference type="Proteomes" id="UP000789405">
    <property type="component" value="Unassembled WGS sequence"/>
</dbReference>
<keyword evidence="3" id="KW-1185">Reference proteome</keyword>
<dbReference type="EMBL" id="CAJVPY010002898">
    <property type="protein sequence ID" value="CAG8575211.1"/>
    <property type="molecule type" value="Genomic_DNA"/>
</dbReference>
<evidence type="ECO:0000256" key="1">
    <source>
        <dbReference type="SAM" id="Phobius"/>
    </source>
</evidence>
<reference evidence="2" key="1">
    <citation type="submission" date="2021-06" db="EMBL/GenBank/DDBJ databases">
        <authorList>
            <person name="Kallberg Y."/>
            <person name="Tangrot J."/>
            <person name="Rosling A."/>
        </authorList>
    </citation>
    <scope>NUCLEOTIDE SEQUENCE</scope>
    <source>
        <strain evidence="2">MA453B</strain>
    </source>
</reference>
<keyword evidence="1" id="KW-1133">Transmembrane helix</keyword>
<comment type="caution">
    <text evidence="2">The sequence shown here is derived from an EMBL/GenBank/DDBJ whole genome shotgun (WGS) entry which is preliminary data.</text>
</comment>
<name>A0A9N9BTB8_9GLOM</name>
<feature type="transmembrane region" description="Helical" evidence="1">
    <location>
        <begin position="248"/>
        <end position="266"/>
    </location>
</feature>
<gene>
    <name evidence="2" type="ORF">DERYTH_LOCUS6407</name>
</gene>
<accession>A0A9N9BTB8</accession>
<dbReference type="OrthoDB" id="2448307at2759"/>
<feature type="transmembrane region" description="Helical" evidence="1">
    <location>
        <begin position="143"/>
        <end position="163"/>
    </location>
</feature>
<evidence type="ECO:0000313" key="2">
    <source>
        <dbReference type="EMBL" id="CAG8575211.1"/>
    </source>
</evidence>
<feature type="transmembrane region" description="Helical" evidence="1">
    <location>
        <begin position="52"/>
        <end position="74"/>
    </location>
</feature>
<keyword evidence="1" id="KW-0812">Transmembrane</keyword>
<proteinExistence type="predicted"/>
<dbReference type="PANTHER" id="PTHR34391">
    <property type="entry name" value="UPF0658 GOLGI APPARATUS MEMBRANE PROTEIN C1952.10C-RELATED"/>
    <property type="match status" value="1"/>
</dbReference>
<evidence type="ECO:0000313" key="3">
    <source>
        <dbReference type="Proteomes" id="UP000789405"/>
    </source>
</evidence>
<feature type="transmembrane region" description="Helical" evidence="1">
    <location>
        <begin position="184"/>
        <end position="203"/>
    </location>
</feature>
<sequence length="362" mass="41501">MTRTGDLAIEGNLSSCDAIKKFRLKPGRSRKKDTSSKIPVNNAGEGISEADLIYHSIFILALFFQVLLVVDALWHRNSVEIVALVIFNLLSLAYAGIQLYQHEILEDQGTQNATYAPINPIFPKDNRNAPKIYYEARMRPIEYTIISLISIFPIYLSFMSYLLTKEFGWVNYKIYSADIRVRDAFWSLTILQTLVKLDIFFIGSYALQLIPSPKIGYYSTVVEIVLVFFFGTLMLVIAWFSVIKEKKYLLLSAINLYAVSLIYWVYRLITVNLPVSDGSVTTFVLVLITVYYSIVCFRNMSRGIYVLAVYRRPEDEAEDFNRNQYSGADDSEAASKRLSKKENAIMQQQLRTQQEHENAILD</sequence>
<dbReference type="GO" id="GO:0005794">
    <property type="term" value="C:Golgi apparatus"/>
    <property type="evidence" value="ECO:0007669"/>
    <property type="project" value="TreeGrafter"/>
</dbReference>
<protein>
    <submittedName>
        <fullName evidence="2">4943_t:CDS:1</fullName>
    </submittedName>
</protein>
<dbReference type="AlphaFoldDB" id="A0A9N9BTB8"/>